<dbReference type="GO" id="GO:0005886">
    <property type="term" value="C:plasma membrane"/>
    <property type="evidence" value="ECO:0007669"/>
    <property type="project" value="UniProtKB-SubCell"/>
</dbReference>
<dbReference type="AlphaFoldDB" id="A0A919RE62"/>
<dbReference type="PANTHER" id="PTHR45436">
    <property type="entry name" value="SENSOR HISTIDINE KINASE YKOH"/>
    <property type="match status" value="1"/>
</dbReference>
<dbReference type="InterPro" id="IPR036097">
    <property type="entry name" value="HisK_dim/P_sf"/>
</dbReference>
<reference evidence="13" key="1">
    <citation type="submission" date="2021-01" db="EMBL/GenBank/DDBJ databases">
        <title>Whole genome shotgun sequence of Sinosporangium siamense NBRC 109515.</title>
        <authorList>
            <person name="Komaki H."/>
            <person name="Tamura T."/>
        </authorList>
    </citation>
    <scope>NUCLEOTIDE SEQUENCE</scope>
    <source>
        <strain evidence="13">NBRC 109515</strain>
    </source>
</reference>
<dbReference type="CDD" id="cd00075">
    <property type="entry name" value="HATPase"/>
    <property type="match status" value="1"/>
</dbReference>
<comment type="catalytic activity">
    <reaction evidence="1">
        <text>ATP + protein L-histidine = ADP + protein N-phospho-L-histidine.</text>
        <dbReference type="EC" id="2.7.13.3"/>
    </reaction>
</comment>
<dbReference type="SMART" id="SM00388">
    <property type="entry name" value="HisKA"/>
    <property type="match status" value="1"/>
</dbReference>
<sequence length="476" mass="50782">MRTLRRARVFFSGLRTRMVLVFLALAVLSALAAAVLIYSEARSRMLDRTQTLLIDEFRARVETHTENLAEPLGKAALQQLANRVAPGFLGATGTVVYKGGEAVSSRRTDVPLSSALRIRVTDSKNLHYERVLVDDMPYLMIGTPVMRGTSPSGLEVYLTMPLTKEQSIDVALGEAARNAILPVLTLAVVLALLAAHSVLRPVRALDRAARALAQGRLDTRLAVEGGDELARLAQTFNTTAAALESSVAELRAMEAKARQFVADVSHEMRTPLASMVTVADVLDEEAGRLPGDVADAARLMNTEVGKLATLVEDLMEISRFDAGAVALNPAEVDVAGEIGAALRRRGWAGAVSTQLEEKVMLHLDPRRFDLIVANLVGNALRHGAPPVTVRLARGLNVIVEVADRGPGLAPESLPHVFDRFYKADSARSRSAGSGLGLAIARENALLHGGALTAANRPGGGAVFTLTLPVNAGLDDR</sequence>
<name>A0A919RE62_9ACTN</name>
<dbReference type="CDD" id="cd00082">
    <property type="entry name" value="HisKA"/>
    <property type="match status" value="1"/>
</dbReference>
<dbReference type="PROSITE" id="PS50109">
    <property type="entry name" value="HIS_KIN"/>
    <property type="match status" value="1"/>
</dbReference>
<evidence type="ECO:0000256" key="7">
    <source>
        <dbReference type="ARBA" id="ARBA00022777"/>
    </source>
</evidence>
<comment type="caution">
    <text evidence="13">The sequence shown here is derived from an EMBL/GenBank/DDBJ whole genome shotgun (WGS) entry which is preliminary data.</text>
</comment>
<evidence type="ECO:0000313" key="14">
    <source>
        <dbReference type="Proteomes" id="UP000606172"/>
    </source>
</evidence>
<keyword evidence="4" id="KW-0597">Phosphoprotein</keyword>
<evidence type="ECO:0000256" key="6">
    <source>
        <dbReference type="ARBA" id="ARBA00022692"/>
    </source>
</evidence>
<dbReference type="CDD" id="cd06225">
    <property type="entry name" value="HAMP"/>
    <property type="match status" value="1"/>
</dbReference>
<dbReference type="SUPFAM" id="SSF158472">
    <property type="entry name" value="HAMP domain-like"/>
    <property type="match status" value="1"/>
</dbReference>
<dbReference type="InterPro" id="IPR003661">
    <property type="entry name" value="HisK_dim/P_dom"/>
</dbReference>
<keyword evidence="14" id="KW-1185">Reference proteome</keyword>
<dbReference type="InterPro" id="IPR003594">
    <property type="entry name" value="HATPase_dom"/>
</dbReference>
<dbReference type="Pfam" id="PF00512">
    <property type="entry name" value="HisKA"/>
    <property type="match status" value="1"/>
</dbReference>
<dbReference type="SUPFAM" id="SSF55874">
    <property type="entry name" value="ATPase domain of HSP90 chaperone/DNA topoisomerase II/histidine kinase"/>
    <property type="match status" value="1"/>
</dbReference>
<keyword evidence="10" id="KW-0472">Membrane</keyword>
<dbReference type="SMART" id="SM00304">
    <property type="entry name" value="HAMP"/>
    <property type="match status" value="1"/>
</dbReference>
<dbReference type="InterPro" id="IPR050428">
    <property type="entry name" value="TCS_sensor_his_kinase"/>
</dbReference>
<dbReference type="PRINTS" id="PR00344">
    <property type="entry name" value="BCTRLSENSOR"/>
</dbReference>
<dbReference type="InterPro" id="IPR003660">
    <property type="entry name" value="HAMP_dom"/>
</dbReference>
<dbReference type="SUPFAM" id="SSF47384">
    <property type="entry name" value="Homodimeric domain of signal transducing histidine kinase"/>
    <property type="match status" value="1"/>
</dbReference>
<dbReference type="PANTHER" id="PTHR45436:SF5">
    <property type="entry name" value="SENSOR HISTIDINE KINASE TRCS"/>
    <property type="match status" value="1"/>
</dbReference>
<dbReference type="EC" id="2.7.13.3" evidence="3"/>
<evidence type="ECO:0000256" key="10">
    <source>
        <dbReference type="ARBA" id="ARBA00023136"/>
    </source>
</evidence>
<evidence type="ECO:0000259" key="11">
    <source>
        <dbReference type="PROSITE" id="PS50109"/>
    </source>
</evidence>
<dbReference type="Gene3D" id="1.10.287.130">
    <property type="match status" value="1"/>
</dbReference>
<keyword evidence="7 13" id="KW-0418">Kinase</keyword>
<dbReference type="EMBL" id="BOOW01000004">
    <property type="protein sequence ID" value="GII90144.1"/>
    <property type="molecule type" value="Genomic_DNA"/>
</dbReference>
<dbReference type="SMART" id="SM00387">
    <property type="entry name" value="HATPase_c"/>
    <property type="match status" value="1"/>
</dbReference>
<evidence type="ECO:0000259" key="12">
    <source>
        <dbReference type="PROSITE" id="PS50885"/>
    </source>
</evidence>
<accession>A0A919RE62</accession>
<dbReference type="FunFam" id="1.10.287.130:FF:000010">
    <property type="entry name" value="Two-component sensor histidine kinase"/>
    <property type="match status" value="1"/>
</dbReference>
<evidence type="ECO:0000256" key="8">
    <source>
        <dbReference type="ARBA" id="ARBA00022989"/>
    </source>
</evidence>
<proteinExistence type="predicted"/>
<dbReference type="RefSeq" id="WP_204020331.1">
    <property type="nucleotide sequence ID" value="NZ_BOOW01000004.1"/>
</dbReference>
<dbReference type="Proteomes" id="UP000606172">
    <property type="component" value="Unassembled WGS sequence"/>
</dbReference>
<dbReference type="Gene3D" id="3.30.565.10">
    <property type="entry name" value="Histidine kinase-like ATPase, C-terminal domain"/>
    <property type="match status" value="1"/>
</dbReference>
<organism evidence="13 14">
    <name type="scientific">Sinosporangium siamense</name>
    <dbReference type="NCBI Taxonomy" id="1367973"/>
    <lineage>
        <taxon>Bacteria</taxon>
        <taxon>Bacillati</taxon>
        <taxon>Actinomycetota</taxon>
        <taxon>Actinomycetes</taxon>
        <taxon>Streptosporangiales</taxon>
        <taxon>Streptosporangiaceae</taxon>
        <taxon>Sinosporangium</taxon>
    </lineage>
</organism>
<dbReference type="InterPro" id="IPR004358">
    <property type="entry name" value="Sig_transdc_His_kin-like_C"/>
</dbReference>
<dbReference type="Gene3D" id="6.10.340.10">
    <property type="match status" value="1"/>
</dbReference>
<dbReference type="Pfam" id="PF00672">
    <property type="entry name" value="HAMP"/>
    <property type="match status" value="1"/>
</dbReference>
<keyword evidence="8" id="KW-1133">Transmembrane helix</keyword>
<keyword evidence="6" id="KW-0812">Transmembrane</keyword>
<dbReference type="PROSITE" id="PS50885">
    <property type="entry name" value="HAMP"/>
    <property type="match status" value="1"/>
</dbReference>
<feature type="domain" description="HAMP" evidence="12">
    <location>
        <begin position="196"/>
        <end position="248"/>
    </location>
</feature>
<feature type="domain" description="Histidine kinase" evidence="11">
    <location>
        <begin position="263"/>
        <end position="471"/>
    </location>
</feature>
<keyword evidence="9" id="KW-0902">Two-component regulatory system</keyword>
<dbReference type="GO" id="GO:0000155">
    <property type="term" value="F:phosphorelay sensor kinase activity"/>
    <property type="evidence" value="ECO:0007669"/>
    <property type="project" value="InterPro"/>
</dbReference>
<evidence type="ECO:0000256" key="1">
    <source>
        <dbReference type="ARBA" id="ARBA00000085"/>
    </source>
</evidence>
<keyword evidence="5" id="KW-0808">Transferase</keyword>
<protein>
    <recommendedName>
        <fullName evidence="3">histidine kinase</fullName>
        <ecNumber evidence="3">2.7.13.3</ecNumber>
    </recommendedName>
</protein>
<evidence type="ECO:0000256" key="2">
    <source>
        <dbReference type="ARBA" id="ARBA00004236"/>
    </source>
</evidence>
<evidence type="ECO:0000313" key="13">
    <source>
        <dbReference type="EMBL" id="GII90144.1"/>
    </source>
</evidence>
<evidence type="ECO:0000256" key="9">
    <source>
        <dbReference type="ARBA" id="ARBA00023012"/>
    </source>
</evidence>
<gene>
    <name evidence="13" type="ORF">Ssi02_03750</name>
</gene>
<dbReference type="InterPro" id="IPR036890">
    <property type="entry name" value="HATPase_C_sf"/>
</dbReference>
<comment type="subcellular location">
    <subcellularLocation>
        <location evidence="2">Cell membrane</location>
    </subcellularLocation>
</comment>
<dbReference type="InterPro" id="IPR005467">
    <property type="entry name" value="His_kinase_dom"/>
</dbReference>
<dbReference type="Pfam" id="PF02518">
    <property type="entry name" value="HATPase_c"/>
    <property type="match status" value="1"/>
</dbReference>
<evidence type="ECO:0000256" key="3">
    <source>
        <dbReference type="ARBA" id="ARBA00012438"/>
    </source>
</evidence>
<evidence type="ECO:0000256" key="5">
    <source>
        <dbReference type="ARBA" id="ARBA00022679"/>
    </source>
</evidence>
<evidence type="ECO:0000256" key="4">
    <source>
        <dbReference type="ARBA" id="ARBA00022553"/>
    </source>
</evidence>